<reference evidence="2 3" key="1">
    <citation type="submission" date="2018-03" db="EMBL/GenBank/DDBJ databases">
        <title>Draft genome sequence of Rohu Carp (Labeo rohita).</title>
        <authorList>
            <person name="Das P."/>
            <person name="Kushwaha B."/>
            <person name="Joshi C.G."/>
            <person name="Kumar D."/>
            <person name="Nagpure N.S."/>
            <person name="Sahoo L."/>
            <person name="Das S.P."/>
            <person name="Bit A."/>
            <person name="Patnaik S."/>
            <person name="Meher P.K."/>
            <person name="Jayasankar P."/>
            <person name="Koringa P.G."/>
            <person name="Patel N.V."/>
            <person name="Hinsu A.T."/>
            <person name="Kumar R."/>
            <person name="Pandey M."/>
            <person name="Agarwal S."/>
            <person name="Srivastava S."/>
            <person name="Singh M."/>
            <person name="Iquebal M.A."/>
            <person name="Jaiswal S."/>
            <person name="Angadi U.B."/>
            <person name="Kumar N."/>
            <person name="Raza M."/>
            <person name="Shah T.M."/>
            <person name="Rai A."/>
            <person name="Jena J.K."/>
        </authorList>
    </citation>
    <scope>NUCLEOTIDE SEQUENCE [LARGE SCALE GENOMIC DNA]</scope>
    <source>
        <strain evidence="2">DASCIFA01</strain>
        <tissue evidence="2">Testis</tissue>
    </source>
</reference>
<name>A0A498LJ70_LABRO</name>
<gene>
    <name evidence="2" type="ORF">ROHU_012271</name>
</gene>
<dbReference type="AlphaFoldDB" id="A0A498LJ70"/>
<evidence type="ECO:0000313" key="2">
    <source>
        <dbReference type="EMBL" id="RXN06674.1"/>
    </source>
</evidence>
<keyword evidence="3" id="KW-1185">Reference proteome</keyword>
<feature type="region of interest" description="Disordered" evidence="1">
    <location>
        <begin position="39"/>
        <end position="64"/>
    </location>
</feature>
<dbReference type="EMBL" id="QBIY01013359">
    <property type="protein sequence ID" value="RXN06674.1"/>
    <property type="molecule type" value="Genomic_DNA"/>
</dbReference>
<organism evidence="2 3">
    <name type="scientific">Labeo rohita</name>
    <name type="common">Indian major carp</name>
    <name type="synonym">Cyprinus rohita</name>
    <dbReference type="NCBI Taxonomy" id="84645"/>
    <lineage>
        <taxon>Eukaryota</taxon>
        <taxon>Metazoa</taxon>
        <taxon>Chordata</taxon>
        <taxon>Craniata</taxon>
        <taxon>Vertebrata</taxon>
        <taxon>Euteleostomi</taxon>
        <taxon>Actinopterygii</taxon>
        <taxon>Neopterygii</taxon>
        <taxon>Teleostei</taxon>
        <taxon>Ostariophysi</taxon>
        <taxon>Cypriniformes</taxon>
        <taxon>Cyprinidae</taxon>
        <taxon>Labeoninae</taxon>
        <taxon>Labeonini</taxon>
        <taxon>Labeo</taxon>
    </lineage>
</organism>
<accession>A0A498LJ70</accession>
<evidence type="ECO:0000313" key="3">
    <source>
        <dbReference type="Proteomes" id="UP000290572"/>
    </source>
</evidence>
<protein>
    <submittedName>
        <fullName evidence="2">Uncharacterized protein</fullName>
    </submittedName>
</protein>
<sequence length="117" mass="13185">MQPVVLLPSEVLAFIHQTPASSEQCGDAYALMFTWSDLTGPGQKRGCAESTGRGSNHREDEESVSPLVQPCRLQWKRIPCQISTAPYFQWTATDGRTKKRWMDQIKEDLKQDNVGSE</sequence>
<proteinExistence type="predicted"/>
<evidence type="ECO:0000256" key="1">
    <source>
        <dbReference type="SAM" id="MobiDB-lite"/>
    </source>
</evidence>
<comment type="caution">
    <text evidence="2">The sequence shown here is derived from an EMBL/GenBank/DDBJ whole genome shotgun (WGS) entry which is preliminary data.</text>
</comment>
<dbReference type="Proteomes" id="UP000290572">
    <property type="component" value="Unassembled WGS sequence"/>
</dbReference>